<reference evidence="1 2" key="1">
    <citation type="submission" date="2022-06" db="EMBL/GenBank/DDBJ databases">
        <title>Halogeometricum sp. a new haloarchaeum isolate from saline soil.</title>
        <authorList>
            <person name="Strakova D."/>
            <person name="Galisteo C."/>
            <person name="Sanchez-Porro C."/>
            <person name="Ventosa A."/>
        </authorList>
    </citation>
    <scope>NUCLEOTIDE SEQUENCE [LARGE SCALE GENOMIC DNA]</scope>
    <source>
        <strain evidence="1 2">S1BR25-6</strain>
    </source>
</reference>
<comment type="caution">
    <text evidence="1">The sequence shown here is derived from an EMBL/GenBank/DDBJ whole genome shotgun (WGS) entry which is preliminary data.</text>
</comment>
<dbReference type="EMBL" id="JAMQOP010000005">
    <property type="protein sequence ID" value="MDS0301109.1"/>
    <property type="molecule type" value="Genomic_DNA"/>
</dbReference>
<name>A0ABU2GJY2_9EURY</name>
<protein>
    <submittedName>
        <fullName evidence="1">Uncharacterized protein</fullName>
    </submittedName>
</protein>
<evidence type="ECO:0000313" key="2">
    <source>
        <dbReference type="Proteomes" id="UP001257060"/>
    </source>
</evidence>
<sequence length="71" mass="7715">MGTKQMRVSEDLHARVKSENWEGETLAETLDRLVGGYSLTDFADDAAELDLDVSVEEATDGSVEATPPESE</sequence>
<evidence type="ECO:0000313" key="1">
    <source>
        <dbReference type="EMBL" id="MDS0301109.1"/>
    </source>
</evidence>
<accession>A0ABU2GJY2</accession>
<organism evidence="1 2">
    <name type="scientific">Halogeometricum salsisoli</name>
    <dbReference type="NCBI Taxonomy" id="2950536"/>
    <lineage>
        <taxon>Archaea</taxon>
        <taxon>Methanobacteriati</taxon>
        <taxon>Methanobacteriota</taxon>
        <taxon>Stenosarchaea group</taxon>
        <taxon>Halobacteria</taxon>
        <taxon>Halobacteriales</taxon>
        <taxon>Haloferacaceae</taxon>
        <taxon>Halogeometricum</taxon>
    </lineage>
</organism>
<gene>
    <name evidence="1" type="ORF">NDI76_20440</name>
</gene>
<dbReference type="RefSeq" id="WP_310926030.1">
    <property type="nucleotide sequence ID" value="NZ_JAMQOP010000005.1"/>
</dbReference>
<proteinExistence type="predicted"/>
<keyword evidence="2" id="KW-1185">Reference proteome</keyword>
<dbReference type="Proteomes" id="UP001257060">
    <property type="component" value="Unassembled WGS sequence"/>
</dbReference>